<evidence type="ECO:0000256" key="8">
    <source>
        <dbReference type="ARBA" id="ARBA00022989"/>
    </source>
</evidence>
<keyword evidence="7 16" id="KW-0735">Signal-anchor</keyword>
<dbReference type="InterPro" id="IPR029044">
    <property type="entry name" value="Nucleotide-diphossugar_trans"/>
</dbReference>
<evidence type="ECO:0000256" key="5">
    <source>
        <dbReference type="ARBA" id="ARBA00022692"/>
    </source>
</evidence>
<dbReference type="Gene3D" id="3.90.550.10">
    <property type="entry name" value="Spore Coat Polysaccharide Biosynthesis Protein SpsA, Chain A"/>
    <property type="match status" value="1"/>
</dbReference>
<dbReference type="SUPFAM" id="SSF53448">
    <property type="entry name" value="Nucleotide-diphospho-sugar transferases"/>
    <property type="match status" value="1"/>
</dbReference>
<dbReference type="CDD" id="cd00218">
    <property type="entry name" value="GlcAT-I"/>
    <property type="match status" value="1"/>
</dbReference>
<keyword evidence="5" id="KW-0812">Transmembrane</keyword>
<dbReference type="Proteomes" id="UP000835052">
    <property type="component" value="Unassembled WGS sequence"/>
</dbReference>
<protein>
    <recommendedName>
        <fullName evidence="3 16">Galactosylgalactosylxylosylprotein 3-beta-glucuronosyltransferase</fullName>
        <ecNumber evidence="3 16">2.4.1.135</ecNumber>
    </recommendedName>
</protein>
<feature type="binding site" evidence="14">
    <location>
        <position position="192"/>
    </location>
    <ligand>
        <name>Mn(2+)</name>
        <dbReference type="ChEBI" id="CHEBI:29035"/>
    </ligand>
</feature>
<gene>
    <name evidence="18" type="ORF">CAUJ_LOCUS2495</name>
</gene>
<evidence type="ECO:0000256" key="16">
    <source>
        <dbReference type="RuleBase" id="RU363127"/>
    </source>
</evidence>
<keyword evidence="11 14" id="KW-0464">Manganese</keyword>
<evidence type="ECO:0000256" key="15">
    <source>
        <dbReference type="PIRSR" id="PIRSR605027-4"/>
    </source>
</evidence>
<dbReference type="FunFam" id="3.90.550.10:FF:000044">
    <property type="entry name" value="Galactosylgalactosylxylosylprotein 3-beta-glucuronosyltransferase"/>
    <property type="match status" value="1"/>
</dbReference>
<keyword evidence="16" id="KW-0333">Golgi apparatus</keyword>
<evidence type="ECO:0000256" key="2">
    <source>
        <dbReference type="ARBA" id="ARBA00007706"/>
    </source>
</evidence>
<keyword evidence="19" id="KW-1185">Reference proteome</keyword>
<organism evidence="18 19">
    <name type="scientific">Caenorhabditis auriculariae</name>
    <dbReference type="NCBI Taxonomy" id="2777116"/>
    <lineage>
        <taxon>Eukaryota</taxon>
        <taxon>Metazoa</taxon>
        <taxon>Ecdysozoa</taxon>
        <taxon>Nematoda</taxon>
        <taxon>Chromadorea</taxon>
        <taxon>Rhabditida</taxon>
        <taxon>Rhabditina</taxon>
        <taxon>Rhabditomorpha</taxon>
        <taxon>Rhabditoidea</taxon>
        <taxon>Rhabditidae</taxon>
        <taxon>Peloderinae</taxon>
        <taxon>Caenorhabditis</taxon>
    </lineage>
</organism>
<dbReference type="PANTHER" id="PTHR10896:SF65">
    <property type="entry name" value="GALACTOSYLGALACTOSYLXYLOSYLPROTEIN 3-BETA-GLUCURONOSYLTRANSFERASE 3"/>
    <property type="match status" value="1"/>
</dbReference>
<evidence type="ECO:0000256" key="3">
    <source>
        <dbReference type="ARBA" id="ARBA00012641"/>
    </source>
</evidence>
<accession>A0A8S1GSN6</accession>
<dbReference type="AlphaFoldDB" id="A0A8S1GSN6"/>
<evidence type="ECO:0000256" key="4">
    <source>
        <dbReference type="ARBA" id="ARBA00022679"/>
    </source>
</evidence>
<comment type="similarity">
    <text evidence="2 16">Belongs to the glycosyltransferase 43 family.</text>
</comment>
<dbReference type="Pfam" id="PF03360">
    <property type="entry name" value="Glyco_transf_43"/>
    <property type="match status" value="1"/>
</dbReference>
<evidence type="ECO:0000256" key="12">
    <source>
        <dbReference type="ARBA" id="ARBA00047979"/>
    </source>
</evidence>
<keyword evidence="4 16" id="KW-0808">Transferase</keyword>
<evidence type="ECO:0000256" key="14">
    <source>
        <dbReference type="PIRSR" id="PIRSR605027-3"/>
    </source>
</evidence>
<keyword evidence="17" id="KW-0175">Coiled coil</keyword>
<feature type="active site" description="Proton donor/acceptor" evidence="13">
    <location>
        <position position="278"/>
    </location>
</feature>
<comment type="catalytic activity">
    <reaction evidence="12 16">
        <text>3-O-(beta-D-galactosyl-(1-&gt;3)-beta-D-galactosyl-(1-&gt;4)-beta-D-xylosyl)-L-seryl-[protein] + UDP-alpha-D-glucuronate = 3-O-(beta-D-GlcA-(1-&gt;3)-beta-D-Gal-(1-&gt;3)-beta-D-Gal-(1-&gt;4)-beta-D-Xyl)-L-seryl-[protein] + UDP + H(+)</text>
        <dbReference type="Rhea" id="RHEA:24168"/>
        <dbReference type="Rhea" id="RHEA-COMP:12571"/>
        <dbReference type="Rhea" id="RHEA-COMP:12573"/>
        <dbReference type="ChEBI" id="CHEBI:15378"/>
        <dbReference type="ChEBI" id="CHEBI:58052"/>
        <dbReference type="ChEBI" id="CHEBI:58223"/>
        <dbReference type="ChEBI" id="CHEBI:132090"/>
        <dbReference type="ChEBI" id="CHEBI:132093"/>
        <dbReference type="EC" id="2.4.1.135"/>
    </reaction>
</comment>
<feature type="site" description="Interaction with galactose moiety of substrate glycoprotein" evidence="15">
    <location>
        <position position="223"/>
    </location>
</feature>
<keyword evidence="8" id="KW-1133">Transmembrane helix</keyword>
<evidence type="ECO:0000256" key="10">
    <source>
        <dbReference type="ARBA" id="ARBA00023180"/>
    </source>
</evidence>
<evidence type="ECO:0000256" key="1">
    <source>
        <dbReference type="ARBA" id="ARBA00004606"/>
    </source>
</evidence>
<comment type="subcellular location">
    <subcellularLocation>
        <location evidence="16">Golgi apparatus membrane</location>
        <topology evidence="16">Single-pass type II membrane protein</topology>
    </subcellularLocation>
    <subcellularLocation>
        <location evidence="1">Membrane</location>
        <topology evidence="1">Single-pass type II membrane protein</topology>
    </subcellularLocation>
</comment>
<comment type="pathway">
    <text evidence="16">Protein modification; protein glycosylation.</text>
</comment>
<evidence type="ECO:0000313" key="19">
    <source>
        <dbReference type="Proteomes" id="UP000835052"/>
    </source>
</evidence>
<dbReference type="EC" id="2.4.1.135" evidence="3 16"/>
<dbReference type="EMBL" id="CAJGYM010000004">
    <property type="protein sequence ID" value="CAD6186576.1"/>
    <property type="molecule type" value="Genomic_DNA"/>
</dbReference>
<evidence type="ECO:0000256" key="11">
    <source>
        <dbReference type="ARBA" id="ARBA00023211"/>
    </source>
</evidence>
<keyword evidence="6 14" id="KW-0479">Metal-binding</keyword>
<keyword evidence="10" id="KW-0325">Glycoprotein</keyword>
<proteinExistence type="inferred from homology"/>
<evidence type="ECO:0000313" key="18">
    <source>
        <dbReference type="EMBL" id="CAD6186576.1"/>
    </source>
</evidence>
<feature type="coiled-coil region" evidence="17">
    <location>
        <begin position="31"/>
        <end position="65"/>
    </location>
</feature>
<comment type="cofactor">
    <cofactor evidence="14 16">
        <name>Mn(2+)</name>
        <dbReference type="ChEBI" id="CHEBI:29035"/>
    </cofactor>
</comment>
<dbReference type="GO" id="GO:0050650">
    <property type="term" value="P:chondroitin sulfate proteoglycan biosynthetic process"/>
    <property type="evidence" value="ECO:0007669"/>
    <property type="project" value="TreeGrafter"/>
</dbReference>
<comment type="caution">
    <text evidence="18">The sequence shown here is derived from an EMBL/GenBank/DDBJ whole genome shotgun (WGS) entry which is preliminary data.</text>
</comment>
<sequence>MDLTRGFSKKMVAQGLYRALSFLRLAVVAEIEFLKRKSDELRMDIMDKERNKIRLQKRADQLELLIRDRVSLMPRGRATDPVIYFITPTAFRPAQRADLTRLSYTLAHVPNLHWIVVEDTLEPSKCVSDVINRSRVKATHLFAKTRTDMKMKYADPNWRLPRGVDQRNAALAWIRTQLSDATTGAVYFGDDDNTYDLRLFDEIRKVKKAGVWPVGIVGGLFVETPKIGANGSIESFNAVWKPERSFPIDMAAFALNLTLVLQNPNAGFSYDVPRGYQESTFLEGLGISRKNMEPLAASCSQVFVWHTRTEKPTLTKEKKKMLERYPKNIEEFLPLEANALGIDLVDP</sequence>
<reference evidence="18" key="1">
    <citation type="submission" date="2020-10" db="EMBL/GenBank/DDBJ databases">
        <authorList>
            <person name="Kikuchi T."/>
        </authorList>
    </citation>
    <scope>NUCLEOTIDE SEQUENCE</scope>
    <source>
        <strain evidence="18">NKZ352</strain>
    </source>
</reference>
<keyword evidence="9" id="KW-0472">Membrane</keyword>
<dbReference type="OrthoDB" id="675023at2759"/>
<dbReference type="GO" id="GO:0000139">
    <property type="term" value="C:Golgi membrane"/>
    <property type="evidence" value="ECO:0007669"/>
    <property type="project" value="UniProtKB-SubCell"/>
</dbReference>
<dbReference type="PANTHER" id="PTHR10896">
    <property type="entry name" value="GALACTOSYLGALACTOSYLXYLOSYLPROTEIN 3-BETA-GLUCURONOSYLTRANSFERASE BETA-1,3-GLUCURONYLTRANSFERASE"/>
    <property type="match status" value="1"/>
</dbReference>
<name>A0A8S1GSN6_9PELO</name>
<evidence type="ECO:0000256" key="17">
    <source>
        <dbReference type="SAM" id="Coils"/>
    </source>
</evidence>
<dbReference type="GO" id="GO:0005975">
    <property type="term" value="P:carbohydrate metabolic process"/>
    <property type="evidence" value="ECO:0007669"/>
    <property type="project" value="TreeGrafter"/>
</dbReference>
<dbReference type="GO" id="GO:0015018">
    <property type="term" value="F:galactosylgalactosylxylosylprotein 3-beta-glucuronosyltransferase activity"/>
    <property type="evidence" value="ECO:0007669"/>
    <property type="project" value="UniProtKB-UniRule"/>
</dbReference>
<evidence type="ECO:0000256" key="7">
    <source>
        <dbReference type="ARBA" id="ARBA00022968"/>
    </source>
</evidence>
<evidence type="ECO:0000256" key="13">
    <source>
        <dbReference type="PIRSR" id="PIRSR605027-1"/>
    </source>
</evidence>
<evidence type="ECO:0000256" key="6">
    <source>
        <dbReference type="ARBA" id="ARBA00022723"/>
    </source>
</evidence>
<dbReference type="GO" id="GO:0046872">
    <property type="term" value="F:metal ion binding"/>
    <property type="evidence" value="ECO:0007669"/>
    <property type="project" value="UniProtKB-KW"/>
</dbReference>
<evidence type="ECO:0000256" key="9">
    <source>
        <dbReference type="ARBA" id="ARBA00023136"/>
    </source>
</evidence>
<dbReference type="InterPro" id="IPR005027">
    <property type="entry name" value="Glyco_trans_43"/>
</dbReference>